<proteinExistence type="predicted"/>
<evidence type="ECO:0008006" key="3">
    <source>
        <dbReference type="Google" id="ProtNLM"/>
    </source>
</evidence>
<dbReference type="STRING" id="1324314.BVG16_13375"/>
<organism evidence="1 2">
    <name type="scientific">Paenibacillus selenitireducens</name>
    <dbReference type="NCBI Taxonomy" id="1324314"/>
    <lineage>
        <taxon>Bacteria</taxon>
        <taxon>Bacillati</taxon>
        <taxon>Bacillota</taxon>
        <taxon>Bacilli</taxon>
        <taxon>Bacillales</taxon>
        <taxon>Paenibacillaceae</taxon>
        <taxon>Paenibacillus</taxon>
    </lineage>
</organism>
<keyword evidence="2" id="KW-1185">Reference proteome</keyword>
<protein>
    <recommendedName>
        <fullName evidence="3">HTH cro/C1-type domain-containing protein</fullName>
    </recommendedName>
</protein>
<evidence type="ECO:0000313" key="1">
    <source>
        <dbReference type="EMBL" id="OPA77444.1"/>
    </source>
</evidence>
<sequence length="88" mass="9827">MKYHELLKLGIEKADLSLAQICRRMDKKGVTIDRAIVCKLKNGKIPPAKDNVNKVLAQILEIDESQLRIAAAKETIPEDLYNLIKVAG</sequence>
<comment type="caution">
    <text evidence="1">The sequence shown here is derived from an EMBL/GenBank/DDBJ whole genome shotgun (WGS) entry which is preliminary data.</text>
</comment>
<accession>A0A1T2XC17</accession>
<dbReference type="RefSeq" id="WP_078499185.1">
    <property type="nucleotide sequence ID" value="NZ_MSZX01000005.1"/>
</dbReference>
<dbReference type="Proteomes" id="UP000190188">
    <property type="component" value="Unassembled WGS sequence"/>
</dbReference>
<reference evidence="1 2" key="1">
    <citation type="submission" date="2017-01" db="EMBL/GenBank/DDBJ databases">
        <title>Genome analysis of Paenibacillus selenitrireducens ES3-24.</title>
        <authorList>
            <person name="Xu D."/>
            <person name="Yao R."/>
            <person name="Zheng S."/>
        </authorList>
    </citation>
    <scope>NUCLEOTIDE SEQUENCE [LARGE SCALE GENOMIC DNA]</scope>
    <source>
        <strain evidence="1 2">ES3-24</strain>
    </source>
</reference>
<evidence type="ECO:0000313" key="2">
    <source>
        <dbReference type="Proteomes" id="UP000190188"/>
    </source>
</evidence>
<gene>
    <name evidence="1" type="ORF">BVG16_13375</name>
</gene>
<dbReference type="OrthoDB" id="2651434at2"/>
<dbReference type="AlphaFoldDB" id="A0A1T2XC17"/>
<dbReference type="EMBL" id="MSZX01000005">
    <property type="protein sequence ID" value="OPA77444.1"/>
    <property type="molecule type" value="Genomic_DNA"/>
</dbReference>
<name>A0A1T2XC17_9BACL</name>